<protein>
    <submittedName>
        <fullName evidence="1">Uncharacterized protein</fullName>
    </submittedName>
</protein>
<comment type="caution">
    <text evidence="1">The sequence shown here is derived from an EMBL/GenBank/DDBJ whole genome shotgun (WGS) entry which is preliminary data.</text>
</comment>
<evidence type="ECO:0000313" key="1">
    <source>
        <dbReference type="EMBL" id="ETO24429.1"/>
    </source>
</evidence>
<evidence type="ECO:0000313" key="2">
    <source>
        <dbReference type="Proteomes" id="UP000023152"/>
    </source>
</evidence>
<gene>
    <name evidence="1" type="ORF">RFI_12726</name>
</gene>
<keyword evidence="2" id="KW-1185">Reference proteome</keyword>
<reference evidence="1 2" key="1">
    <citation type="journal article" date="2013" name="Curr. Biol.">
        <title>The Genome of the Foraminiferan Reticulomyxa filosa.</title>
        <authorList>
            <person name="Glockner G."/>
            <person name="Hulsmann N."/>
            <person name="Schleicher M."/>
            <person name="Noegel A.A."/>
            <person name="Eichinger L."/>
            <person name="Gallinger C."/>
            <person name="Pawlowski J."/>
            <person name="Sierra R."/>
            <person name="Euteneuer U."/>
            <person name="Pillet L."/>
            <person name="Moustafa A."/>
            <person name="Platzer M."/>
            <person name="Groth M."/>
            <person name="Szafranski K."/>
            <person name="Schliwa M."/>
        </authorList>
    </citation>
    <scope>NUCLEOTIDE SEQUENCE [LARGE SCALE GENOMIC DNA]</scope>
</reference>
<sequence length="358" mass="40465">MCHSTDCVVCELLSMEMGKTTTFINLAETLDTSYILDVYLVWPSIRTKHAFYCPDNRSQSWYAQPDQSYWIKMSVKGSSTDLTYVFGYWNFATSSLPNNKIDVLLSSTWNESLSNIEALATVGNETYVVLAKNRYDIVSLGCPHIAAHRRVCIFICRNFVLISKQINKEVKKKNKKKSIYGDCISDGGVNSAKHWNQTYVFRVIGFLQNYTQECNVEYNSKSVETASLLALTLITNVEAAIGNTTSKANDYQTNSLDGFSYLGHKSLTDKLPNQANFFFTADKNGQFTRKKIYDDTGVTCIVKDSTHSIILTVDLSTEFIQANNDAIIDCIVFSQTDNCMSLFFLYSLRLLYQSSLIK</sequence>
<proteinExistence type="predicted"/>
<dbReference type="EMBL" id="ASPP01009225">
    <property type="protein sequence ID" value="ETO24429.1"/>
    <property type="molecule type" value="Genomic_DNA"/>
</dbReference>
<dbReference type="AlphaFoldDB" id="X6NFC5"/>
<dbReference type="Proteomes" id="UP000023152">
    <property type="component" value="Unassembled WGS sequence"/>
</dbReference>
<organism evidence="1 2">
    <name type="scientific">Reticulomyxa filosa</name>
    <dbReference type="NCBI Taxonomy" id="46433"/>
    <lineage>
        <taxon>Eukaryota</taxon>
        <taxon>Sar</taxon>
        <taxon>Rhizaria</taxon>
        <taxon>Retaria</taxon>
        <taxon>Foraminifera</taxon>
        <taxon>Monothalamids</taxon>
        <taxon>Reticulomyxidae</taxon>
        <taxon>Reticulomyxa</taxon>
    </lineage>
</organism>
<accession>X6NFC5</accession>
<name>X6NFC5_RETFI</name>